<name>A0A5B0BA88_9ACTN</name>
<keyword evidence="3" id="KW-1185">Reference proteome</keyword>
<dbReference type="Proteomes" id="UP000324965">
    <property type="component" value="Unassembled WGS sequence"/>
</dbReference>
<keyword evidence="1" id="KW-0812">Transmembrane</keyword>
<sequence length="65" mass="6442">MIMAVGFCLWPLAIVVGVLGVVFGVAGCARARRGEATNVGQALASIIRGAFGTALGLAVLVIATA</sequence>
<accession>A0A5B0BA88</accession>
<protein>
    <submittedName>
        <fullName evidence="2">DUF4190 domain-containing protein</fullName>
    </submittedName>
</protein>
<keyword evidence="1" id="KW-0472">Membrane</keyword>
<gene>
    <name evidence="2" type="ORF">FGF04_12810</name>
</gene>
<reference evidence="2 3" key="1">
    <citation type="submission" date="2019-05" db="EMBL/GenBank/DDBJ databases">
        <authorList>
            <person name="Hariharan J."/>
            <person name="Choudoir M.J."/>
            <person name="Diebold P."/>
            <person name="Panke-Buisse K."/>
            <person name="Buckley D.H."/>
        </authorList>
    </citation>
    <scope>NUCLEOTIDE SEQUENCE [LARGE SCALE GENOMIC DNA]</scope>
    <source>
        <strain evidence="2 3">SUN51</strain>
    </source>
</reference>
<keyword evidence="1" id="KW-1133">Transmembrane helix</keyword>
<feature type="transmembrane region" description="Helical" evidence="1">
    <location>
        <begin position="41"/>
        <end position="63"/>
    </location>
</feature>
<comment type="caution">
    <text evidence="2">The sequence shown here is derived from an EMBL/GenBank/DDBJ whole genome shotgun (WGS) entry which is preliminary data.</text>
</comment>
<proteinExistence type="predicted"/>
<dbReference type="OrthoDB" id="4338073at2"/>
<evidence type="ECO:0000313" key="2">
    <source>
        <dbReference type="EMBL" id="KAA0938737.1"/>
    </source>
</evidence>
<evidence type="ECO:0000256" key="1">
    <source>
        <dbReference type="SAM" id="Phobius"/>
    </source>
</evidence>
<evidence type="ECO:0000313" key="3">
    <source>
        <dbReference type="Proteomes" id="UP000324965"/>
    </source>
</evidence>
<dbReference type="AlphaFoldDB" id="A0A5B0BA88"/>
<organism evidence="2 3">
    <name type="scientific">Streptomyces apricus</name>
    <dbReference type="NCBI Taxonomy" id="1828112"/>
    <lineage>
        <taxon>Bacteria</taxon>
        <taxon>Bacillati</taxon>
        <taxon>Actinomycetota</taxon>
        <taxon>Actinomycetes</taxon>
        <taxon>Kitasatosporales</taxon>
        <taxon>Streptomycetaceae</taxon>
        <taxon>Streptomyces</taxon>
    </lineage>
</organism>
<dbReference type="EMBL" id="VDFC01000039">
    <property type="protein sequence ID" value="KAA0938737.1"/>
    <property type="molecule type" value="Genomic_DNA"/>
</dbReference>